<name>A0A1H2N5J4_9ACTN</name>
<evidence type="ECO:0000313" key="5">
    <source>
        <dbReference type="EMBL" id="SDV00632.1"/>
    </source>
</evidence>
<dbReference type="CDD" id="cd01392">
    <property type="entry name" value="HTH_LacI"/>
    <property type="match status" value="1"/>
</dbReference>
<evidence type="ECO:0000256" key="3">
    <source>
        <dbReference type="ARBA" id="ARBA00023163"/>
    </source>
</evidence>
<gene>
    <name evidence="5" type="ORF">SAMN04488544_3348</name>
</gene>
<dbReference type="PROSITE" id="PS50932">
    <property type="entry name" value="HTH_LACI_2"/>
    <property type="match status" value="1"/>
</dbReference>
<evidence type="ECO:0000259" key="4">
    <source>
        <dbReference type="PROSITE" id="PS50932"/>
    </source>
</evidence>
<sequence length="347" mass="36700">MSAVSPPPDRHRPTVKEVAATAGVSVASVSRVLSGSPKFVSDETRTRVLDAAAHLGYSTNVAAQALVTGRAGNIAVLVPDLGNQHFTAMVHAVVRDAGAAGFHTLIGDSSDRVEEELGLAAALLQRADGLIMCSPRCGPPDLGRLLGARKPLVTVNRRFVDLPAVASVETDVLGATREHVEALLASGHQRFAFLGARLASEQNRHRWTLIEQLVRSHGGEVWELPLDDAASGLAEALVTLLGRGCTAVLAANDLTAAEVVAVLRDLSVKVPDDVSVTGFDDTRLAHWLTPRLTTARMHEGRLGAAAWEALVRLLEDPDDVTHVTFDTSAIFRDSTGPAPHPAAHRAS</sequence>
<dbReference type="InterPro" id="IPR028082">
    <property type="entry name" value="Peripla_BP_I"/>
</dbReference>
<keyword evidence="2" id="KW-0238">DNA-binding</keyword>
<dbReference type="EMBL" id="LT629799">
    <property type="protein sequence ID" value="SDV00632.1"/>
    <property type="molecule type" value="Genomic_DNA"/>
</dbReference>
<dbReference type="PANTHER" id="PTHR30146:SF109">
    <property type="entry name" value="HTH-TYPE TRANSCRIPTIONAL REGULATOR GALS"/>
    <property type="match status" value="1"/>
</dbReference>
<evidence type="ECO:0000256" key="1">
    <source>
        <dbReference type="ARBA" id="ARBA00023015"/>
    </source>
</evidence>
<dbReference type="Gene3D" id="1.10.260.40">
    <property type="entry name" value="lambda repressor-like DNA-binding domains"/>
    <property type="match status" value="1"/>
</dbReference>
<accession>A0A1H2N5J4</accession>
<keyword evidence="6" id="KW-1185">Reference proteome</keyword>
<dbReference type="InterPro" id="IPR000843">
    <property type="entry name" value="HTH_LacI"/>
</dbReference>
<evidence type="ECO:0000313" key="6">
    <source>
        <dbReference type="Proteomes" id="UP000198825"/>
    </source>
</evidence>
<dbReference type="Gene3D" id="3.40.50.2300">
    <property type="match status" value="2"/>
</dbReference>
<dbReference type="Proteomes" id="UP000198825">
    <property type="component" value="Chromosome I"/>
</dbReference>
<dbReference type="InterPro" id="IPR010982">
    <property type="entry name" value="Lambda_DNA-bd_dom_sf"/>
</dbReference>
<protein>
    <submittedName>
        <fullName evidence="5">Transcriptional regulator, LacI family</fullName>
    </submittedName>
</protein>
<keyword evidence="1" id="KW-0805">Transcription regulation</keyword>
<organism evidence="5 6">
    <name type="scientific">Microlunatus sagamiharensis</name>
    <dbReference type="NCBI Taxonomy" id="546874"/>
    <lineage>
        <taxon>Bacteria</taxon>
        <taxon>Bacillati</taxon>
        <taxon>Actinomycetota</taxon>
        <taxon>Actinomycetes</taxon>
        <taxon>Propionibacteriales</taxon>
        <taxon>Propionibacteriaceae</taxon>
        <taxon>Microlunatus</taxon>
    </lineage>
</organism>
<dbReference type="GO" id="GO:0000976">
    <property type="term" value="F:transcription cis-regulatory region binding"/>
    <property type="evidence" value="ECO:0007669"/>
    <property type="project" value="TreeGrafter"/>
</dbReference>
<dbReference type="CDD" id="cd06267">
    <property type="entry name" value="PBP1_LacI_sugar_binding-like"/>
    <property type="match status" value="1"/>
</dbReference>
<dbReference type="SMART" id="SM00354">
    <property type="entry name" value="HTH_LACI"/>
    <property type="match status" value="1"/>
</dbReference>
<dbReference type="Pfam" id="PF00356">
    <property type="entry name" value="LacI"/>
    <property type="match status" value="1"/>
</dbReference>
<evidence type="ECO:0000256" key="2">
    <source>
        <dbReference type="ARBA" id="ARBA00023125"/>
    </source>
</evidence>
<reference evidence="6" key="1">
    <citation type="submission" date="2016-10" db="EMBL/GenBank/DDBJ databases">
        <authorList>
            <person name="Varghese N."/>
            <person name="Submissions S."/>
        </authorList>
    </citation>
    <scope>NUCLEOTIDE SEQUENCE [LARGE SCALE GENOMIC DNA]</scope>
    <source>
        <strain evidence="6">DSM 21743</strain>
    </source>
</reference>
<dbReference type="Pfam" id="PF13377">
    <property type="entry name" value="Peripla_BP_3"/>
    <property type="match status" value="1"/>
</dbReference>
<dbReference type="PROSITE" id="PS00356">
    <property type="entry name" value="HTH_LACI_1"/>
    <property type="match status" value="1"/>
</dbReference>
<dbReference type="SUPFAM" id="SSF53822">
    <property type="entry name" value="Periplasmic binding protein-like I"/>
    <property type="match status" value="1"/>
</dbReference>
<dbReference type="AlphaFoldDB" id="A0A1H2N5J4"/>
<dbReference type="SUPFAM" id="SSF47413">
    <property type="entry name" value="lambda repressor-like DNA-binding domains"/>
    <property type="match status" value="1"/>
</dbReference>
<dbReference type="PANTHER" id="PTHR30146">
    <property type="entry name" value="LACI-RELATED TRANSCRIPTIONAL REPRESSOR"/>
    <property type="match status" value="1"/>
</dbReference>
<proteinExistence type="predicted"/>
<dbReference type="InterPro" id="IPR046335">
    <property type="entry name" value="LacI/GalR-like_sensor"/>
</dbReference>
<feature type="domain" description="HTH lacI-type" evidence="4">
    <location>
        <begin position="13"/>
        <end position="68"/>
    </location>
</feature>
<dbReference type="GO" id="GO:0003700">
    <property type="term" value="F:DNA-binding transcription factor activity"/>
    <property type="evidence" value="ECO:0007669"/>
    <property type="project" value="TreeGrafter"/>
</dbReference>
<dbReference type="OrthoDB" id="3258243at2"/>
<keyword evidence="3" id="KW-0804">Transcription</keyword>
<dbReference type="STRING" id="546874.SAMN04488544_3348"/>